<sequence>MTAAADPALTTAGLPAPPAHAPRSVLATVHQAFLARAIYTVVELGVVDELAHGPRSCAELARVLGVTAEPLHQVVRGTASAGLLRSLGGTGSDEVFALTDTGEMLLPGHPSATRDLVLMMQGPTVLGCLEALPDRVRSGRTGPEVAHGRTWFENLRADAGLAASFDRMMVAIHGGEYGAVAAAYDLGWARTVVDVGGGTGGLTVALLEANAHLRGVVHDLPDVAARAERTLRRAGLAHRAEVSGGSFFDSVPRGADAYLLSYVLHDWTDDDCVRILRTVAAAMTTGARLLVVENVLPAGDDPHPGRTLDLLMATLTHGRERTEEEYRRLLARAGLRLRRVVPTASPVSVLEAVPGSDDQGA</sequence>
<name>A0A9W6L2Y1_9PSEU</name>
<dbReference type="PANTHER" id="PTHR43712">
    <property type="entry name" value="PUTATIVE (AFU_ORTHOLOGUE AFUA_4G14580)-RELATED"/>
    <property type="match status" value="1"/>
</dbReference>
<accession>A0A9W6L2Y1</accession>
<feature type="active site" description="Proton acceptor" evidence="4">
    <location>
        <position position="265"/>
    </location>
</feature>
<dbReference type="InterPro" id="IPR001077">
    <property type="entry name" value="COMT_C"/>
</dbReference>
<dbReference type="InterPro" id="IPR016461">
    <property type="entry name" value="COMT-like"/>
</dbReference>
<protein>
    <submittedName>
        <fullName evidence="7">O-methyltransferase</fullName>
    </submittedName>
</protein>
<dbReference type="InterPro" id="IPR036390">
    <property type="entry name" value="WH_DNA-bd_sf"/>
</dbReference>
<feature type="domain" description="O-methyltransferase dimerisation" evidence="6">
    <location>
        <begin position="35"/>
        <end position="106"/>
    </location>
</feature>
<dbReference type="GO" id="GO:0008171">
    <property type="term" value="F:O-methyltransferase activity"/>
    <property type="evidence" value="ECO:0007669"/>
    <property type="project" value="InterPro"/>
</dbReference>
<dbReference type="InterPro" id="IPR029063">
    <property type="entry name" value="SAM-dependent_MTases_sf"/>
</dbReference>
<organism evidence="7 8">
    <name type="scientific">Pseudonocardia halophobica</name>
    <dbReference type="NCBI Taxonomy" id="29401"/>
    <lineage>
        <taxon>Bacteria</taxon>
        <taxon>Bacillati</taxon>
        <taxon>Actinomycetota</taxon>
        <taxon>Actinomycetes</taxon>
        <taxon>Pseudonocardiales</taxon>
        <taxon>Pseudonocardiaceae</taxon>
        <taxon>Pseudonocardia</taxon>
    </lineage>
</organism>
<dbReference type="Gene3D" id="3.40.50.150">
    <property type="entry name" value="Vaccinia Virus protein VP39"/>
    <property type="match status" value="1"/>
</dbReference>
<proteinExistence type="predicted"/>
<dbReference type="EMBL" id="BSFQ01000015">
    <property type="protein sequence ID" value="GLL12676.1"/>
    <property type="molecule type" value="Genomic_DNA"/>
</dbReference>
<dbReference type="AlphaFoldDB" id="A0A9W6L2Y1"/>
<gene>
    <name evidence="7" type="ORF">GCM10017577_38170</name>
</gene>
<evidence type="ECO:0000256" key="1">
    <source>
        <dbReference type="ARBA" id="ARBA00022603"/>
    </source>
</evidence>
<comment type="caution">
    <text evidence="7">The sequence shown here is derived from an EMBL/GenBank/DDBJ whole genome shotgun (WGS) entry which is preliminary data.</text>
</comment>
<keyword evidence="1" id="KW-0489">Methyltransferase</keyword>
<dbReference type="RefSeq" id="WP_051737688.1">
    <property type="nucleotide sequence ID" value="NZ_BAAAUZ010000073.1"/>
</dbReference>
<evidence type="ECO:0000256" key="3">
    <source>
        <dbReference type="ARBA" id="ARBA00022691"/>
    </source>
</evidence>
<keyword evidence="3" id="KW-0949">S-adenosyl-L-methionine</keyword>
<evidence type="ECO:0000259" key="5">
    <source>
        <dbReference type="Pfam" id="PF00891"/>
    </source>
</evidence>
<dbReference type="GO" id="GO:0046983">
    <property type="term" value="F:protein dimerization activity"/>
    <property type="evidence" value="ECO:0007669"/>
    <property type="project" value="InterPro"/>
</dbReference>
<evidence type="ECO:0000256" key="4">
    <source>
        <dbReference type="PIRSR" id="PIRSR005739-1"/>
    </source>
</evidence>
<evidence type="ECO:0000259" key="6">
    <source>
        <dbReference type="Pfam" id="PF08100"/>
    </source>
</evidence>
<dbReference type="PIRSF" id="PIRSF005739">
    <property type="entry name" value="O-mtase"/>
    <property type="match status" value="1"/>
</dbReference>
<keyword evidence="2" id="KW-0808">Transferase</keyword>
<dbReference type="PANTHER" id="PTHR43712:SF2">
    <property type="entry name" value="O-METHYLTRANSFERASE CICE"/>
    <property type="match status" value="1"/>
</dbReference>
<reference evidence="7" key="2">
    <citation type="submission" date="2023-01" db="EMBL/GenBank/DDBJ databases">
        <authorList>
            <person name="Sun Q."/>
            <person name="Evtushenko L."/>
        </authorList>
    </citation>
    <scope>NUCLEOTIDE SEQUENCE</scope>
    <source>
        <strain evidence="7">VKM Ac-1069</strain>
    </source>
</reference>
<evidence type="ECO:0000313" key="8">
    <source>
        <dbReference type="Proteomes" id="UP001143463"/>
    </source>
</evidence>
<dbReference type="Proteomes" id="UP001143463">
    <property type="component" value="Unassembled WGS sequence"/>
</dbReference>
<dbReference type="InterPro" id="IPR036388">
    <property type="entry name" value="WH-like_DNA-bd_sf"/>
</dbReference>
<dbReference type="Gene3D" id="1.10.10.10">
    <property type="entry name" value="Winged helix-like DNA-binding domain superfamily/Winged helix DNA-binding domain"/>
    <property type="match status" value="1"/>
</dbReference>
<dbReference type="Pfam" id="PF08100">
    <property type="entry name" value="Dimerisation"/>
    <property type="match status" value="1"/>
</dbReference>
<dbReference type="SUPFAM" id="SSF53335">
    <property type="entry name" value="S-adenosyl-L-methionine-dependent methyltransferases"/>
    <property type="match status" value="1"/>
</dbReference>
<reference evidence="7" key="1">
    <citation type="journal article" date="2014" name="Int. J. Syst. Evol. Microbiol.">
        <title>Complete genome sequence of Corynebacterium casei LMG S-19264T (=DSM 44701T), isolated from a smear-ripened cheese.</title>
        <authorList>
            <consortium name="US DOE Joint Genome Institute (JGI-PGF)"/>
            <person name="Walter F."/>
            <person name="Albersmeier A."/>
            <person name="Kalinowski J."/>
            <person name="Ruckert C."/>
        </authorList>
    </citation>
    <scope>NUCLEOTIDE SEQUENCE</scope>
    <source>
        <strain evidence="7">VKM Ac-1069</strain>
    </source>
</reference>
<feature type="domain" description="O-methyltransferase C-terminal" evidence="5">
    <location>
        <begin position="131"/>
        <end position="335"/>
    </location>
</feature>
<dbReference type="SUPFAM" id="SSF46785">
    <property type="entry name" value="Winged helix' DNA-binding domain"/>
    <property type="match status" value="1"/>
</dbReference>
<dbReference type="InterPro" id="IPR012967">
    <property type="entry name" value="COMT_dimerisation"/>
</dbReference>
<dbReference type="PROSITE" id="PS51683">
    <property type="entry name" value="SAM_OMT_II"/>
    <property type="match status" value="1"/>
</dbReference>
<evidence type="ECO:0000256" key="2">
    <source>
        <dbReference type="ARBA" id="ARBA00022679"/>
    </source>
</evidence>
<keyword evidence="8" id="KW-1185">Reference proteome</keyword>
<dbReference type="GO" id="GO:0032259">
    <property type="term" value="P:methylation"/>
    <property type="evidence" value="ECO:0007669"/>
    <property type="project" value="UniProtKB-KW"/>
</dbReference>
<evidence type="ECO:0000313" key="7">
    <source>
        <dbReference type="EMBL" id="GLL12676.1"/>
    </source>
</evidence>
<dbReference type="Pfam" id="PF00891">
    <property type="entry name" value="Methyltransf_2"/>
    <property type="match status" value="1"/>
</dbReference>